<evidence type="ECO:0000256" key="2">
    <source>
        <dbReference type="SAM" id="Phobius"/>
    </source>
</evidence>
<evidence type="ECO:0000313" key="3">
    <source>
        <dbReference type="EMBL" id="MPY31186.1"/>
    </source>
</evidence>
<sequence length="86" mass="8805">MDAAPDGRAGAHPVWEDGRGRLTAAPPSSTEAAIESGALGTAAAATLAGLVFGGGAVVHCRLDRRRIDGWGSEWDRVGPDWGHKTG</sequence>
<gene>
    <name evidence="3" type="ORF">FNH09_07635</name>
</gene>
<dbReference type="OrthoDB" id="4213157at2"/>
<keyword evidence="4" id="KW-1185">Reference proteome</keyword>
<dbReference type="EMBL" id="VJZD01000020">
    <property type="protein sequence ID" value="MPY31186.1"/>
    <property type="molecule type" value="Genomic_DNA"/>
</dbReference>
<evidence type="ECO:0000313" key="4">
    <source>
        <dbReference type="Proteomes" id="UP000325849"/>
    </source>
</evidence>
<keyword evidence="2" id="KW-1133">Transmembrane helix</keyword>
<accession>A0A5N8V8G5</accession>
<reference evidence="3 4" key="1">
    <citation type="submission" date="2019-07" db="EMBL/GenBank/DDBJ databases">
        <title>New species of Amycolatopsis and Streptomyces.</title>
        <authorList>
            <person name="Duangmal K."/>
            <person name="Teo W.F.A."/>
            <person name="Lipun K."/>
        </authorList>
    </citation>
    <scope>NUCLEOTIDE SEQUENCE [LARGE SCALE GENOMIC DNA]</scope>
    <source>
        <strain evidence="3 4">NBRC 109810</strain>
    </source>
</reference>
<proteinExistence type="predicted"/>
<feature type="region of interest" description="Disordered" evidence="1">
    <location>
        <begin position="1"/>
        <end position="29"/>
    </location>
</feature>
<organism evidence="3 4">
    <name type="scientific">Streptomyces adustus</name>
    <dbReference type="NCBI Taxonomy" id="1609272"/>
    <lineage>
        <taxon>Bacteria</taxon>
        <taxon>Bacillati</taxon>
        <taxon>Actinomycetota</taxon>
        <taxon>Actinomycetes</taxon>
        <taxon>Kitasatosporales</taxon>
        <taxon>Streptomycetaceae</taxon>
        <taxon>Streptomyces</taxon>
    </lineage>
</organism>
<feature type="transmembrane region" description="Helical" evidence="2">
    <location>
        <begin position="37"/>
        <end position="58"/>
    </location>
</feature>
<protein>
    <submittedName>
        <fullName evidence="3">Uncharacterized protein</fullName>
    </submittedName>
</protein>
<dbReference type="Proteomes" id="UP000325849">
    <property type="component" value="Unassembled WGS sequence"/>
</dbReference>
<name>A0A5N8V8G5_9ACTN</name>
<keyword evidence="2" id="KW-0812">Transmembrane</keyword>
<comment type="caution">
    <text evidence="3">The sequence shown here is derived from an EMBL/GenBank/DDBJ whole genome shotgun (WGS) entry which is preliminary data.</text>
</comment>
<keyword evidence="2" id="KW-0472">Membrane</keyword>
<dbReference type="AlphaFoldDB" id="A0A5N8V8G5"/>
<evidence type="ECO:0000256" key="1">
    <source>
        <dbReference type="SAM" id="MobiDB-lite"/>
    </source>
</evidence>
<dbReference type="RefSeq" id="WP_152885986.1">
    <property type="nucleotide sequence ID" value="NZ_VJZD01000020.1"/>
</dbReference>